<dbReference type="HOGENOM" id="CLU_3279323_0_0_1"/>
<evidence type="ECO:0000256" key="1">
    <source>
        <dbReference type="SAM" id="SignalP"/>
    </source>
</evidence>
<proteinExistence type="predicted"/>
<dbReference type="VEuPathDB" id="HostDB:ENSMUSG00000018999"/>
<reference evidence="2" key="4">
    <citation type="submission" date="2025-09" db="UniProtKB">
        <authorList>
            <consortium name="Ensembl"/>
        </authorList>
    </citation>
    <scope>IDENTIFICATION</scope>
    <source>
        <strain evidence="2">C57BL/6J</strain>
    </source>
</reference>
<evidence type="ECO:0000313" key="3">
    <source>
        <dbReference type="MGI" id="MGI:1931249"/>
    </source>
</evidence>
<dbReference type="GeneTree" id="ENSGT00390000002915"/>
<name>S4R2P0_MOUSE</name>
<reference evidence="2" key="3">
    <citation type="submission" date="2025-08" db="UniProtKB">
        <authorList>
            <consortium name="Ensembl"/>
        </authorList>
    </citation>
    <scope>IDENTIFICATION</scope>
    <source>
        <strain evidence="2">C57BL/6J</strain>
    </source>
</reference>
<feature type="signal peptide" evidence="1">
    <location>
        <begin position="1"/>
        <end position="16"/>
    </location>
</feature>
<feature type="chain" id="PRO_5004522337" evidence="1">
    <location>
        <begin position="17"/>
        <end position="41"/>
    </location>
</feature>
<dbReference type="Ensembl" id="ENSMUST00000138250.2">
    <property type="protein sequence ID" value="ENSMUSP00000138721.2"/>
    <property type="gene ID" value="ENSMUSG00000018999.15"/>
</dbReference>
<dbReference type="MGI" id="MGI:1931249">
    <property type="gene designation" value="Slc35b4"/>
</dbReference>
<reference evidence="2 4" key="1">
    <citation type="journal article" date="2009" name="PLoS Biol.">
        <title>Lineage-specific biology revealed by a finished genome assembly of the mouse.</title>
        <authorList>
            <consortium name="Mouse Genome Sequencing Consortium"/>
            <person name="Church D.M."/>
            <person name="Goodstadt L."/>
            <person name="Hillier L.W."/>
            <person name="Zody M.C."/>
            <person name="Goldstein S."/>
            <person name="She X."/>
            <person name="Bult C.J."/>
            <person name="Agarwala R."/>
            <person name="Cherry J.L."/>
            <person name="DiCuccio M."/>
            <person name="Hlavina W."/>
            <person name="Kapustin Y."/>
            <person name="Meric P."/>
            <person name="Maglott D."/>
            <person name="Birtle Z."/>
            <person name="Marques A.C."/>
            <person name="Graves T."/>
            <person name="Zhou S."/>
            <person name="Teague B."/>
            <person name="Potamousis K."/>
            <person name="Churas C."/>
            <person name="Place M."/>
            <person name="Herschleb J."/>
            <person name="Runnheim R."/>
            <person name="Forrest D."/>
            <person name="Amos-Landgraf J."/>
            <person name="Schwartz D.C."/>
            <person name="Cheng Z."/>
            <person name="Lindblad-Toh K."/>
            <person name="Eichler E.E."/>
            <person name="Ponting C.P."/>
        </authorList>
    </citation>
    <scope>NUCLEOTIDE SEQUENCE [LARGE SCALE GENOMIC DNA]</scope>
    <source>
        <strain evidence="2 4">C57BL/6J</strain>
    </source>
</reference>
<dbReference type="Bgee" id="ENSMUSG00000018999">
    <property type="expression patterns" value="Expressed in ear vesicle and 264 other cell types or tissues"/>
</dbReference>
<sequence>MRPAFAVGLVFAGCCSNVIFLELLARDCVKCFPGTCSSVQQ</sequence>
<dbReference type="Proteomes" id="UP000000589">
    <property type="component" value="Chromosome 6"/>
</dbReference>
<gene>
    <name evidence="2 3" type="primary">Slc35b4</name>
</gene>
<reference evidence="2 4" key="2">
    <citation type="journal article" date="2011" name="PLoS Biol.">
        <title>Modernizing reference genome assemblies.</title>
        <authorList>
            <person name="Church D.M."/>
            <person name="Schneider V.A."/>
            <person name="Graves T."/>
            <person name="Auger K."/>
            <person name="Cunningham F."/>
            <person name="Bouk N."/>
            <person name="Chen H.C."/>
            <person name="Agarwala R."/>
            <person name="McLaren W.M."/>
            <person name="Ritchie G.R."/>
            <person name="Albracht D."/>
            <person name="Kremitzki M."/>
            <person name="Rock S."/>
            <person name="Kotkiewicz H."/>
            <person name="Kremitzki C."/>
            <person name="Wollam A."/>
            <person name="Trani L."/>
            <person name="Fulton L."/>
            <person name="Fulton R."/>
            <person name="Matthews L."/>
            <person name="Whitehead S."/>
            <person name="Chow W."/>
            <person name="Torrance J."/>
            <person name="Dunn M."/>
            <person name="Harden G."/>
            <person name="Threadgold G."/>
            <person name="Wood J."/>
            <person name="Collins J."/>
            <person name="Heath P."/>
            <person name="Griffiths G."/>
            <person name="Pelan S."/>
            <person name="Grafham D."/>
            <person name="Eichler E.E."/>
            <person name="Weinstock G."/>
            <person name="Mardis E.R."/>
            <person name="Wilson R.K."/>
            <person name="Howe K."/>
            <person name="Flicek P."/>
            <person name="Hubbard T."/>
        </authorList>
    </citation>
    <scope>NUCLEOTIDE SEQUENCE [LARGE SCALE GENOMIC DNA]</scope>
    <source>
        <strain evidence="2 4">C57BL/6J</strain>
    </source>
</reference>
<organism evidence="2 4">
    <name type="scientific">Mus musculus</name>
    <name type="common">Mouse</name>
    <dbReference type="NCBI Taxonomy" id="10090"/>
    <lineage>
        <taxon>Eukaryota</taxon>
        <taxon>Metazoa</taxon>
        <taxon>Chordata</taxon>
        <taxon>Craniata</taxon>
        <taxon>Vertebrata</taxon>
        <taxon>Euteleostomi</taxon>
        <taxon>Mammalia</taxon>
        <taxon>Eutheria</taxon>
        <taxon>Euarchontoglires</taxon>
        <taxon>Glires</taxon>
        <taxon>Rodentia</taxon>
        <taxon>Myomorpha</taxon>
        <taxon>Muroidea</taxon>
        <taxon>Muridae</taxon>
        <taxon>Murinae</taxon>
        <taxon>Mus</taxon>
        <taxon>Mus</taxon>
    </lineage>
</organism>
<dbReference type="ExpressionAtlas" id="S4R2P0">
    <property type="expression patterns" value="baseline and differential"/>
</dbReference>
<evidence type="ECO:0000313" key="2">
    <source>
        <dbReference type="Ensembl" id="ENSMUSP00000138721.2"/>
    </source>
</evidence>
<keyword evidence="1" id="KW-0732">Signal</keyword>
<dbReference type="AlphaFoldDB" id="S4R2P0"/>
<dbReference type="AGR" id="MGI:1931249"/>
<protein>
    <submittedName>
        <fullName evidence="2">Solute carrier family 35, member B4</fullName>
    </submittedName>
</protein>
<dbReference type="Antibodypedia" id="53731">
    <property type="antibodies" value="35 antibodies from 12 providers"/>
</dbReference>
<accession>S4R2P0</accession>
<evidence type="ECO:0000313" key="4">
    <source>
        <dbReference type="Proteomes" id="UP000000589"/>
    </source>
</evidence>
<keyword evidence="4" id="KW-1185">Reference proteome</keyword>